<dbReference type="RefSeq" id="WP_068618549.1">
    <property type="nucleotide sequence ID" value="NZ_CP016268.1"/>
</dbReference>
<reference evidence="1 2" key="1">
    <citation type="submission" date="2016-06" db="EMBL/GenBank/DDBJ databases">
        <title>Complete genome sequence of a deep-branching marine Gamma Proteobacterium Woeseia oceani type strain XK5.</title>
        <authorList>
            <person name="Mu D."/>
            <person name="Du Z."/>
        </authorList>
    </citation>
    <scope>NUCLEOTIDE SEQUENCE [LARGE SCALE GENOMIC DNA]</scope>
    <source>
        <strain evidence="1 2">XK5</strain>
    </source>
</reference>
<protein>
    <recommendedName>
        <fullName evidence="3">Thioredoxin domain-containing protein</fullName>
    </recommendedName>
</protein>
<accession>A0A193LK66</accession>
<evidence type="ECO:0000313" key="1">
    <source>
        <dbReference type="EMBL" id="ANO52831.1"/>
    </source>
</evidence>
<dbReference type="AlphaFoldDB" id="A0A193LK66"/>
<evidence type="ECO:0000313" key="2">
    <source>
        <dbReference type="Proteomes" id="UP000092695"/>
    </source>
</evidence>
<dbReference type="Proteomes" id="UP000092695">
    <property type="component" value="Chromosome"/>
</dbReference>
<dbReference type="STRING" id="1548547.BA177_18030"/>
<gene>
    <name evidence="1" type="ORF">BA177_18030</name>
</gene>
<dbReference type="KEGG" id="woc:BA177_18030"/>
<proteinExistence type="predicted"/>
<dbReference type="SUPFAM" id="SSF52833">
    <property type="entry name" value="Thioredoxin-like"/>
    <property type="match status" value="1"/>
</dbReference>
<name>A0A193LK66_9GAMM</name>
<sequence length="193" mass="21274">MNDGPDKKRSGRLQLLLVALIFILPLAAASWMYYSGSAPRPQATTNHGVLLTPIQNVNELLGETGFTRAIADHWALVYVYTAPCADACRDALYKLRQSRLMLGNDMNRVVRVMLHGSEAPDTLLLTEEHAGLIALQESAADRLLDQAYPVADDLGGYYLIDPLGNLVLYFPTEITPRNLVDDIEHLLKLSSIG</sequence>
<organism evidence="1 2">
    <name type="scientific">Woeseia oceani</name>
    <dbReference type="NCBI Taxonomy" id="1548547"/>
    <lineage>
        <taxon>Bacteria</taxon>
        <taxon>Pseudomonadati</taxon>
        <taxon>Pseudomonadota</taxon>
        <taxon>Gammaproteobacteria</taxon>
        <taxon>Woeseiales</taxon>
        <taxon>Woeseiaceae</taxon>
        <taxon>Woeseia</taxon>
    </lineage>
</organism>
<keyword evidence="2" id="KW-1185">Reference proteome</keyword>
<evidence type="ECO:0008006" key="3">
    <source>
        <dbReference type="Google" id="ProtNLM"/>
    </source>
</evidence>
<dbReference type="InterPro" id="IPR036249">
    <property type="entry name" value="Thioredoxin-like_sf"/>
</dbReference>
<dbReference type="EMBL" id="CP016268">
    <property type="protein sequence ID" value="ANO52831.1"/>
    <property type="molecule type" value="Genomic_DNA"/>
</dbReference>
<dbReference type="OrthoDB" id="9785445at2"/>